<reference evidence="1 2" key="1">
    <citation type="submission" date="2024-01" db="EMBL/GenBank/DDBJ databases">
        <title>Mesobacterium rodlantinim sp. nov., isolated from shallow sea hydrothermal systems off Kueishantao Island.</title>
        <authorList>
            <person name="Su Z."/>
            <person name="Tang K."/>
        </authorList>
    </citation>
    <scope>NUCLEOTIDE SEQUENCE [LARGE SCALE GENOMIC DNA]</scope>
    <source>
        <strain evidence="1 2">TK19101</strain>
    </source>
</reference>
<protein>
    <submittedName>
        <fullName evidence="1">Uncharacterized protein</fullName>
    </submittedName>
</protein>
<comment type="caution">
    <text evidence="1">The sequence shown here is derived from an EMBL/GenBank/DDBJ whole genome shotgun (WGS) entry which is preliminary data.</text>
</comment>
<keyword evidence="2" id="KW-1185">Reference proteome</keyword>
<name>A0ABU6HMZ8_9RHOB</name>
<evidence type="ECO:0000313" key="2">
    <source>
        <dbReference type="Proteomes" id="UP001348149"/>
    </source>
</evidence>
<dbReference type="EMBL" id="JAYLLH010000042">
    <property type="protein sequence ID" value="MEC3863215.1"/>
    <property type="molecule type" value="Genomic_DNA"/>
</dbReference>
<proteinExistence type="predicted"/>
<sequence length="89" mass="9385">MKTRGDAHDPKALIAESYRIDGITESDCRTIFLDWALSMPDGSDTAASLRILLARHGAAGHPMTDVLTAGLAAAAVPRRRGGRAGRTSP</sequence>
<evidence type="ECO:0000313" key="1">
    <source>
        <dbReference type="EMBL" id="MEC3863215.1"/>
    </source>
</evidence>
<organism evidence="1 2">
    <name type="scientific">Mesobacterium hydrothermale</name>
    <dbReference type="NCBI Taxonomy" id="3111907"/>
    <lineage>
        <taxon>Bacteria</taxon>
        <taxon>Pseudomonadati</taxon>
        <taxon>Pseudomonadota</taxon>
        <taxon>Alphaproteobacteria</taxon>
        <taxon>Rhodobacterales</taxon>
        <taxon>Roseobacteraceae</taxon>
        <taxon>Mesobacterium</taxon>
    </lineage>
</organism>
<accession>A0ABU6HMZ8</accession>
<dbReference type="RefSeq" id="WP_326299284.1">
    <property type="nucleotide sequence ID" value="NZ_JAYLLH010000042.1"/>
</dbReference>
<dbReference type="Proteomes" id="UP001348149">
    <property type="component" value="Unassembled WGS sequence"/>
</dbReference>
<gene>
    <name evidence="1" type="ORF">VK792_18130</name>
</gene>